<reference evidence="1 2" key="1">
    <citation type="journal article" date="2014" name="Am. J. Bot.">
        <title>Genome assembly and annotation for red clover (Trifolium pratense; Fabaceae).</title>
        <authorList>
            <person name="Istvanek J."/>
            <person name="Jaros M."/>
            <person name="Krenek A."/>
            <person name="Repkova J."/>
        </authorList>
    </citation>
    <scope>NUCLEOTIDE SEQUENCE [LARGE SCALE GENOMIC DNA]</scope>
    <source>
        <strain evidence="2">cv. Tatra</strain>
        <tissue evidence="1">Young leaves</tissue>
    </source>
</reference>
<dbReference type="Proteomes" id="UP000236291">
    <property type="component" value="Unassembled WGS sequence"/>
</dbReference>
<dbReference type="EMBL" id="ASHM01209423">
    <property type="protein sequence ID" value="PNX67437.1"/>
    <property type="molecule type" value="Genomic_DNA"/>
</dbReference>
<proteinExistence type="predicted"/>
<feature type="non-terminal residue" evidence="1">
    <location>
        <position position="1"/>
    </location>
</feature>
<protein>
    <submittedName>
        <fullName evidence="1">Uncharacterized protein</fullName>
    </submittedName>
</protein>
<name>A0A2K3KMB7_TRIPR</name>
<gene>
    <name evidence="1" type="ORF">L195_g063517</name>
</gene>
<reference evidence="1 2" key="2">
    <citation type="journal article" date="2017" name="Front. Plant Sci.">
        <title>Gene Classification and Mining of Molecular Markers Useful in Red Clover (Trifolium pratense) Breeding.</title>
        <authorList>
            <person name="Istvanek J."/>
            <person name="Dluhosova J."/>
            <person name="Dluhos P."/>
            <person name="Patkova L."/>
            <person name="Nedelnik J."/>
            <person name="Repkova J."/>
        </authorList>
    </citation>
    <scope>NUCLEOTIDE SEQUENCE [LARGE SCALE GENOMIC DNA]</scope>
    <source>
        <strain evidence="2">cv. Tatra</strain>
        <tissue evidence="1">Young leaves</tissue>
    </source>
</reference>
<sequence length="27" mass="2507">GGGVDLEGLGRCGFGVGGGVGLESEEV</sequence>
<accession>A0A2K3KMB7</accession>
<organism evidence="1 2">
    <name type="scientific">Trifolium pratense</name>
    <name type="common">Red clover</name>
    <dbReference type="NCBI Taxonomy" id="57577"/>
    <lineage>
        <taxon>Eukaryota</taxon>
        <taxon>Viridiplantae</taxon>
        <taxon>Streptophyta</taxon>
        <taxon>Embryophyta</taxon>
        <taxon>Tracheophyta</taxon>
        <taxon>Spermatophyta</taxon>
        <taxon>Magnoliopsida</taxon>
        <taxon>eudicotyledons</taxon>
        <taxon>Gunneridae</taxon>
        <taxon>Pentapetalae</taxon>
        <taxon>rosids</taxon>
        <taxon>fabids</taxon>
        <taxon>Fabales</taxon>
        <taxon>Fabaceae</taxon>
        <taxon>Papilionoideae</taxon>
        <taxon>50 kb inversion clade</taxon>
        <taxon>NPAAA clade</taxon>
        <taxon>Hologalegina</taxon>
        <taxon>IRL clade</taxon>
        <taxon>Trifolieae</taxon>
        <taxon>Trifolium</taxon>
    </lineage>
</organism>
<dbReference type="AlphaFoldDB" id="A0A2K3KMB7"/>
<evidence type="ECO:0000313" key="1">
    <source>
        <dbReference type="EMBL" id="PNX67437.1"/>
    </source>
</evidence>
<comment type="caution">
    <text evidence="1">The sequence shown here is derived from an EMBL/GenBank/DDBJ whole genome shotgun (WGS) entry which is preliminary data.</text>
</comment>
<evidence type="ECO:0000313" key="2">
    <source>
        <dbReference type="Proteomes" id="UP000236291"/>
    </source>
</evidence>